<keyword evidence="2" id="KW-0812">Transmembrane</keyword>
<dbReference type="RefSeq" id="WP_006250901.1">
    <property type="nucleotide sequence ID" value="NZ_CP017484.1"/>
</dbReference>
<evidence type="ECO:0000313" key="4">
    <source>
        <dbReference type="Proteomes" id="UP000254031"/>
    </source>
</evidence>
<organism evidence="3 4">
    <name type="scientific">Mannheimia haemolytica</name>
    <name type="common">Pasteurella haemolytica</name>
    <dbReference type="NCBI Taxonomy" id="75985"/>
    <lineage>
        <taxon>Bacteria</taxon>
        <taxon>Pseudomonadati</taxon>
        <taxon>Pseudomonadota</taxon>
        <taxon>Gammaproteobacteria</taxon>
        <taxon>Pasteurellales</taxon>
        <taxon>Pasteurellaceae</taxon>
        <taxon>Mannheimia</taxon>
    </lineage>
</organism>
<dbReference type="AlphaFoldDB" id="A0A378NG15"/>
<feature type="transmembrane region" description="Helical" evidence="2">
    <location>
        <begin position="12"/>
        <end position="32"/>
    </location>
</feature>
<gene>
    <name evidence="3" type="ORF">NCTC9380_02053</name>
</gene>
<dbReference type="Pfam" id="PF16872">
    <property type="entry name" value="putAbiC"/>
    <property type="match status" value="1"/>
</dbReference>
<keyword evidence="2" id="KW-1133">Transmembrane helix</keyword>
<proteinExistence type="predicted"/>
<sequence>MIREVIDFIKNNKWYVLLVVLLLGLYFYQFHGGLSSDSEKWDHFGSYIGGIFSAVTLLSVLHGMQLERKRFKEQKEEFENDKRVLEKRRRKEDFERTFFMMLEQHNLKISSIEGNIDNVYDMLITAYRFENARIYCEVGRLNKEYANINSYFLNLYRMLRFIYNNKELNVNNEYSGLLRSFLSKKLLVILAFHLCDRDNSYDDFIGYINEFSFLEHIDLVYLESLMLSKSIDNIYKNILDLMFMNEVNLDDLISKLNPSRNGAVIILHETRTPELLECYKSILSVKLKGEQLDIDLLNNNFKSDFFFNSLFLAIIKRFDKKAFEGNRYIESILLHYKKYLTQETK</sequence>
<evidence type="ECO:0000256" key="2">
    <source>
        <dbReference type="SAM" id="Phobius"/>
    </source>
</evidence>
<dbReference type="Proteomes" id="UP000254031">
    <property type="component" value="Unassembled WGS sequence"/>
</dbReference>
<feature type="coiled-coil region" evidence="1">
    <location>
        <begin position="61"/>
        <end position="88"/>
    </location>
</feature>
<accession>A0A378NG15</accession>
<dbReference type="InterPro" id="IPR031709">
    <property type="entry name" value="PutAbiC"/>
</dbReference>
<protein>
    <recommendedName>
        <fullName evidence="5">Phage abortive infection protein</fullName>
    </recommendedName>
</protein>
<keyword evidence="1" id="KW-0175">Coiled coil</keyword>
<dbReference type="EMBL" id="UGPL01000006">
    <property type="protein sequence ID" value="STY66726.1"/>
    <property type="molecule type" value="Genomic_DNA"/>
</dbReference>
<evidence type="ECO:0008006" key="5">
    <source>
        <dbReference type="Google" id="ProtNLM"/>
    </source>
</evidence>
<name>A0A378NG15_MANHA</name>
<keyword evidence="2" id="KW-0472">Membrane</keyword>
<feature type="transmembrane region" description="Helical" evidence="2">
    <location>
        <begin position="44"/>
        <end position="64"/>
    </location>
</feature>
<reference evidence="3 4" key="1">
    <citation type="submission" date="2018-06" db="EMBL/GenBank/DDBJ databases">
        <authorList>
            <consortium name="Pathogen Informatics"/>
            <person name="Doyle S."/>
        </authorList>
    </citation>
    <scope>NUCLEOTIDE SEQUENCE [LARGE SCALE GENOMIC DNA]</scope>
    <source>
        <strain evidence="3 4">NCTC9380</strain>
    </source>
</reference>
<evidence type="ECO:0000256" key="1">
    <source>
        <dbReference type="SAM" id="Coils"/>
    </source>
</evidence>
<evidence type="ECO:0000313" key="3">
    <source>
        <dbReference type="EMBL" id="STY66726.1"/>
    </source>
</evidence>